<dbReference type="RefSeq" id="WP_153407163.1">
    <property type="nucleotide sequence ID" value="NZ_WEGK01000001.1"/>
</dbReference>
<keyword evidence="1" id="KW-0732">Signal</keyword>
<feature type="signal peptide" evidence="1">
    <location>
        <begin position="1"/>
        <end position="35"/>
    </location>
</feature>
<proteinExistence type="predicted"/>
<organism evidence="2 3">
    <name type="scientific">Nocardia macrotermitis</name>
    <dbReference type="NCBI Taxonomy" id="2585198"/>
    <lineage>
        <taxon>Bacteria</taxon>
        <taxon>Bacillati</taxon>
        <taxon>Actinomycetota</taxon>
        <taxon>Actinomycetes</taxon>
        <taxon>Mycobacteriales</taxon>
        <taxon>Nocardiaceae</taxon>
        <taxon>Nocardia</taxon>
    </lineage>
</organism>
<dbReference type="Proteomes" id="UP000438448">
    <property type="component" value="Unassembled WGS sequence"/>
</dbReference>
<evidence type="ECO:0000313" key="2">
    <source>
        <dbReference type="EMBL" id="MQY16986.1"/>
    </source>
</evidence>
<dbReference type="Pfam" id="PF01674">
    <property type="entry name" value="Lipase_2"/>
    <property type="match status" value="1"/>
</dbReference>
<evidence type="ECO:0000313" key="3">
    <source>
        <dbReference type="Proteomes" id="UP000438448"/>
    </source>
</evidence>
<dbReference type="SUPFAM" id="SSF53474">
    <property type="entry name" value="alpha/beta-Hydrolases"/>
    <property type="match status" value="1"/>
</dbReference>
<dbReference type="Gene3D" id="3.40.50.1820">
    <property type="entry name" value="alpha/beta hydrolase"/>
    <property type="match status" value="1"/>
</dbReference>
<accession>A0A7K0CU27</accession>
<dbReference type="GO" id="GO:0016298">
    <property type="term" value="F:lipase activity"/>
    <property type="evidence" value="ECO:0007669"/>
    <property type="project" value="TreeGrafter"/>
</dbReference>
<dbReference type="PANTHER" id="PTHR32015:SF1">
    <property type="entry name" value="LIPASE"/>
    <property type="match status" value="1"/>
</dbReference>
<dbReference type="AlphaFoldDB" id="A0A7K0CU27"/>
<dbReference type="InterPro" id="IPR029058">
    <property type="entry name" value="AB_hydrolase_fold"/>
</dbReference>
<dbReference type="GO" id="GO:0016042">
    <property type="term" value="P:lipid catabolic process"/>
    <property type="evidence" value="ECO:0007669"/>
    <property type="project" value="InterPro"/>
</dbReference>
<feature type="chain" id="PRO_5029815266" description="Lipase" evidence="1">
    <location>
        <begin position="36"/>
        <end position="321"/>
    </location>
</feature>
<reference evidence="2 3" key="1">
    <citation type="submission" date="2019-10" db="EMBL/GenBank/DDBJ databases">
        <title>Nocardia macrotermitis sp. nov. and Nocardia aurantia sp. nov., isolated from the gut of fungus growing-termite Macrotermes natalensis.</title>
        <authorList>
            <person name="Benndorf R."/>
            <person name="Schwitalla J."/>
            <person name="Martin K."/>
            <person name="De Beer W."/>
            <person name="Kaster A.-K."/>
            <person name="Vollmers J."/>
            <person name="Poulsen M."/>
            <person name="Beemelmanns C."/>
        </authorList>
    </citation>
    <scope>NUCLEOTIDE SEQUENCE [LARGE SCALE GENOMIC DNA]</scope>
    <source>
        <strain evidence="2 3">RB20</strain>
    </source>
</reference>
<dbReference type="PANTHER" id="PTHR32015">
    <property type="entry name" value="FASTING INDUCED LIPASE"/>
    <property type="match status" value="1"/>
</dbReference>
<dbReference type="InterPro" id="IPR002918">
    <property type="entry name" value="Lipase_EstA/Esterase_EstB"/>
</dbReference>
<gene>
    <name evidence="2" type="ORF">NRB20_00490</name>
</gene>
<sequence>MAGRTTAPARRWALSALAAAVTALLPCIESGPVRADPPPLYPVPYSFILDATLSALQGPNAAPPGTNNWKCRPTAAHPEPVILVHGFLANRNDNWQTYGPLLANNGYCVFALTYGNDSGGSSAGIVGGLGAMEASARTLGAFIDRVRAATGADKVDIVGHSEGATMPYWYIKQDHGAAKVAKMIGLAPLVHGIGIPAGANTGSNTGSADGPALAEFFATSAFIQHLDAGGITVPGVTYTQIVTRFDELVIPYTSGIVAEPNSTNITVQDQCPQDLADHLSLASDPTAARDVLNALDPTHPAPVQCSLVLPAIGAVSSGSGR</sequence>
<evidence type="ECO:0008006" key="4">
    <source>
        <dbReference type="Google" id="ProtNLM"/>
    </source>
</evidence>
<comment type="caution">
    <text evidence="2">The sequence shown here is derived from an EMBL/GenBank/DDBJ whole genome shotgun (WGS) entry which is preliminary data.</text>
</comment>
<dbReference type="OrthoDB" id="8871309at2"/>
<evidence type="ECO:0000256" key="1">
    <source>
        <dbReference type="SAM" id="SignalP"/>
    </source>
</evidence>
<name>A0A7K0CU27_9NOCA</name>
<keyword evidence="3" id="KW-1185">Reference proteome</keyword>
<dbReference type="EMBL" id="WEGK01000001">
    <property type="protein sequence ID" value="MQY16986.1"/>
    <property type="molecule type" value="Genomic_DNA"/>
</dbReference>
<protein>
    <recommendedName>
        <fullName evidence="4">Lipase</fullName>
    </recommendedName>
</protein>